<accession>A0ABY4VQS5</accession>
<dbReference type="EMBL" id="CP098736">
    <property type="protein sequence ID" value="USE78945.1"/>
    <property type="molecule type" value="Genomic_DNA"/>
</dbReference>
<protein>
    <recommendedName>
        <fullName evidence="4">Helix-turn-helix transcriptional regulator</fullName>
    </recommendedName>
</protein>
<evidence type="ECO:0000313" key="1">
    <source>
        <dbReference type="EMBL" id="USE78945.1"/>
    </source>
</evidence>
<organism evidence="2 3">
    <name type="scientific">Cupriavidus gilardii</name>
    <dbReference type="NCBI Taxonomy" id="82541"/>
    <lineage>
        <taxon>Bacteria</taxon>
        <taxon>Pseudomonadati</taxon>
        <taxon>Pseudomonadota</taxon>
        <taxon>Betaproteobacteria</taxon>
        <taxon>Burkholderiales</taxon>
        <taxon>Burkholderiaceae</taxon>
        <taxon>Cupriavidus</taxon>
    </lineage>
</organism>
<keyword evidence="3" id="KW-1185">Reference proteome</keyword>
<gene>
    <name evidence="1" type="ORF">NDR89_20120</name>
    <name evidence="2" type="ORF">NDR89_23335</name>
</gene>
<evidence type="ECO:0000313" key="3">
    <source>
        <dbReference type="Proteomes" id="UP001056648"/>
    </source>
</evidence>
<dbReference type="EMBL" id="CP098736">
    <property type="protein sequence ID" value="USE79528.1"/>
    <property type="molecule type" value="Genomic_DNA"/>
</dbReference>
<evidence type="ECO:0008006" key="4">
    <source>
        <dbReference type="Google" id="ProtNLM"/>
    </source>
</evidence>
<reference evidence="2" key="1">
    <citation type="submission" date="2022-06" db="EMBL/GenBank/DDBJ databases">
        <title>Complete genome sequence and characterization of Cupriavidus gilardii QJ1 isolated from contaminating cells.</title>
        <authorList>
            <person name="Qi J."/>
        </authorList>
    </citation>
    <scope>NUCLEOTIDE SEQUENCE</scope>
    <source>
        <strain evidence="2">QJ1</strain>
    </source>
</reference>
<evidence type="ECO:0000313" key="2">
    <source>
        <dbReference type="EMBL" id="USE79528.1"/>
    </source>
</evidence>
<dbReference type="Proteomes" id="UP001056648">
    <property type="component" value="Chromosome 2"/>
</dbReference>
<dbReference type="RefSeq" id="WP_252252681.1">
    <property type="nucleotide sequence ID" value="NZ_CP098736.1"/>
</dbReference>
<name>A0ABY4VQS5_9BURK</name>
<proteinExistence type="predicted"/>
<sequence>MGELNLDELERLAKAAGADAGIGAWEASDCAVWFPDGDGAMRVGERALVGIAHANLGAWPEMVDEEAVAEHIAAACPDTILALIARIRELERLNAVAYQNGFNDGRKSEDRYAKGWNDARRATDGQRAGVPEGAFIPRTAHEMVEFIGSNYDTMQADAWTQEEIQRPAGDLNNVRYSLTVHDLLSAFQWAGLLDAPTPPAGTVFGIPAAHALLEWNRLQSEPPIKIGREYDVAKAYVAMMAPARDAGQEAPEERIESLFRNRMTPYGLLVRALRIVAASSLYEMAQSTGRTPAELSAVEMGRKPATPELASLTAKFFADKGIHGTQAALMVAVEASKGEKG</sequence>